<dbReference type="RefSeq" id="WP_230753715.1">
    <property type="nucleotide sequence ID" value="NZ_JAINWA010000001.1"/>
</dbReference>
<evidence type="ECO:0000313" key="7">
    <source>
        <dbReference type="EMBL" id="MCD1653991.1"/>
    </source>
</evidence>
<dbReference type="Pfam" id="PF12833">
    <property type="entry name" value="HTH_18"/>
    <property type="match status" value="1"/>
</dbReference>
<evidence type="ECO:0000256" key="2">
    <source>
        <dbReference type="ARBA" id="ARBA00023125"/>
    </source>
</evidence>
<dbReference type="InterPro" id="IPR020449">
    <property type="entry name" value="Tscrpt_reg_AraC-type_HTH"/>
</dbReference>
<dbReference type="Pfam" id="PF00072">
    <property type="entry name" value="Response_reg"/>
    <property type="match status" value="1"/>
</dbReference>
<dbReference type="InterPro" id="IPR018062">
    <property type="entry name" value="HTH_AraC-typ_CS"/>
</dbReference>
<evidence type="ECO:0000313" key="8">
    <source>
        <dbReference type="Proteomes" id="UP001198163"/>
    </source>
</evidence>
<feature type="modified residue" description="4-aspartylphosphate" evidence="4">
    <location>
        <position position="55"/>
    </location>
</feature>
<feature type="domain" description="Response regulatory" evidence="6">
    <location>
        <begin position="3"/>
        <end position="120"/>
    </location>
</feature>
<dbReference type="SUPFAM" id="SSF52172">
    <property type="entry name" value="CheY-like"/>
    <property type="match status" value="1"/>
</dbReference>
<dbReference type="PANTHER" id="PTHR43280:SF28">
    <property type="entry name" value="HTH-TYPE TRANSCRIPTIONAL ACTIVATOR RHAS"/>
    <property type="match status" value="1"/>
</dbReference>
<dbReference type="InterPro" id="IPR011006">
    <property type="entry name" value="CheY-like_superfamily"/>
</dbReference>
<dbReference type="Gene3D" id="3.40.50.2300">
    <property type="match status" value="1"/>
</dbReference>
<name>A0AAE3EHN3_9SPIR</name>
<dbReference type="SMART" id="SM00448">
    <property type="entry name" value="REC"/>
    <property type="match status" value="1"/>
</dbReference>
<reference evidence="7" key="1">
    <citation type="submission" date="2021-08" db="EMBL/GenBank/DDBJ databases">
        <title>Comparative analyses of Brucepasteria parasyntrophica and Teretinema zuelzerae.</title>
        <authorList>
            <person name="Song Y."/>
            <person name="Brune A."/>
        </authorList>
    </citation>
    <scope>NUCLEOTIDE SEQUENCE</scope>
    <source>
        <strain evidence="7">DSM 1903</strain>
    </source>
</reference>
<evidence type="ECO:0000256" key="4">
    <source>
        <dbReference type="PROSITE-ProRule" id="PRU00169"/>
    </source>
</evidence>
<evidence type="ECO:0000259" key="5">
    <source>
        <dbReference type="PROSITE" id="PS01124"/>
    </source>
</evidence>
<keyword evidence="1" id="KW-0805">Transcription regulation</keyword>
<dbReference type="SUPFAM" id="SSF46689">
    <property type="entry name" value="Homeodomain-like"/>
    <property type="match status" value="2"/>
</dbReference>
<evidence type="ECO:0000256" key="1">
    <source>
        <dbReference type="ARBA" id="ARBA00023015"/>
    </source>
</evidence>
<keyword evidence="8" id="KW-1185">Reference proteome</keyword>
<dbReference type="InterPro" id="IPR018060">
    <property type="entry name" value="HTH_AraC"/>
</dbReference>
<comment type="caution">
    <text evidence="7">The sequence shown here is derived from an EMBL/GenBank/DDBJ whole genome shotgun (WGS) entry which is preliminary data.</text>
</comment>
<dbReference type="InterPro" id="IPR009057">
    <property type="entry name" value="Homeodomain-like_sf"/>
</dbReference>
<protein>
    <submittedName>
        <fullName evidence="7">Response regulator</fullName>
    </submittedName>
</protein>
<dbReference type="EMBL" id="JAINWA010000001">
    <property type="protein sequence ID" value="MCD1653991.1"/>
    <property type="molecule type" value="Genomic_DNA"/>
</dbReference>
<dbReference type="Proteomes" id="UP001198163">
    <property type="component" value="Unassembled WGS sequence"/>
</dbReference>
<proteinExistence type="predicted"/>
<dbReference type="SMART" id="SM00342">
    <property type="entry name" value="HTH_ARAC"/>
    <property type="match status" value="1"/>
</dbReference>
<dbReference type="Gene3D" id="1.10.10.60">
    <property type="entry name" value="Homeodomain-like"/>
    <property type="match status" value="2"/>
</dbReference>
<organism evidence="7 8">
    <name type="scientific">Teretinema zuelzerae</name>
    <dbReference type="NCBI Taxonomy" id="156"/>
    <lineage>
        <taxon>Bacteria</taxon>
        <taxon>Pseudomonadati</taxon>
        <taxon>Spirochaetota</taxon>
        <taxon>Spirochaetia</taxon>
        <taxon>Spirochaetales</taxon>
        <taxon>Treponemataceae</taxon>
        <taxon>Teretinema</taxon>
    </lineage>
</organism>
<dbReference type="CDD" id="cd17536">
    <property type="entry name" value="REC_YesN-like"/>
    <property type="match status" value="1"/>
</dbReference>
<dbReference type="GO" id="GO:0000160">
    <property type="term" value="P:phosphorelay signal transduction system"/>
    <property type="evidence" value="ECO:0007669"/>
    <property type="project" value="InterPro"/>
</dbReference>
<dbReference type="PROSITE" id="PS50110">
    <property type="entry name" value="RESPONSE_REGULATORY"/>
    <property type="match status" value="1"/>
</dbReference>
<dbReference type="GO" id="GO:0003700">
    <property type="term" value="F:DNA-binding transcription factor activity"/>
    <property type="evidence" value="ECO:0007669"/>
    <property type="project" value="InterPro"/>
</dbReference>
<dbReference type="PRINTS" id="PR00032">
    <property type="entry name" value="HTHARAC"/>
</dbReference>
<dbReference type="AlphaFoldDB" id="A0AAE3EHN3"/>
<dbReference type="PANTHER" id="PTHR43280">
    <property type="entry name" value="ARAC-FAMILY TRANSCRIPTIONAL REGULATOR"/>
    <property type="match status" value="1"/>
</dbReference>
<accession>A0AAE3EHN3</accession>
<gene>
    <name evidence="7" type="ORF">K7J14_04670</name>
</gene>
<dbReference type="PROSITE" id="PS01124">
    <property type="entry name" value="HTH_ARAC_FAMILY_2"/>
    <property type="match status" value="1"/>
</dbReference>
<sequence length="494" mass="55411">MHTVLIVDDEEPVLDSYAFLLEGCPSGFSLAGKARNGYEAIKFMYEHKPDLVFMDIQMPGMDGLDTLSEIHGKFPDTVFILSTAYERFDLARRAIPLGVHSYLVKPVTKKVFLETLAEAALVLERKKRSRGGFDDADGADGRGGRSAAVRFLSRDVWRSSTREEWEIWRDRLLIDSNRGRICIAGIDSDKKDRFEKLVELLSKKFRIVFAPYLDLGIFFFPGETDQSLVESAVNAALAEISSPDVVSFAGFGSLRDGPELRESALEALQEAREKRIRSGDLLGERLRVSRLRRRLGLGDSNELRELFETHWKAVFSTWPFETARARMIALFALLEDDASGRCLEPSEDSPCFDYAGEIASLSSVDEWAVWASSAFARLSSLAQRRRSAVMPIPLIKAMAYIEAEFDRPLQLSDAADAASVSPAYLSRLFSEHLNSTFVDCLTRLRIERAEDLIRGGGLSIKEIAARVGYQDANYFSKTFRKVVGMSPSMYERGE</sequence>
<dbReference type="PROSITE" id="PS00041">
    <property type="entry name" value="HTH_ARAC_FAMILY_1"/>
    <property type="match status" value="1"/>
</dbReference>
<keyword evidence="2" id="KW-0238">DNA-binding</keyword>
<dbReference type="GO" id="GO:0043565">
    <property type="term" value="F:sequence-specific DNA binding"/>
    <property type="evidence" value="ECO:0007669"/>
    <property type="project" value="InterPro"/>
</dbReference>
<keyword evidence="4" id="KW-0597">Phosphoprotein</keyword>
<feature type="domain" description="HTH araC/xylS-type" evidence="5">
    <location>
        <begin position="395"/>
        <end position="493"/>
    </location>
</feature>
<dbReference type="InterPro" id="IPR001789">
    <property type="entry name" value="Sig_transdc_resp-reg_receiver"/>
</dbReference>
<keyword evidence="3" id="KW-0804">Transcription</keyword>
<evidence type="ECO:0000259" key="6">
    <source>
        <dbReference type="PROSITE" id="PS50110"/>
    </source>
</evidence>
<evidence type="ECO:0000256" key="3">
    <source>
        <dbReference type="ARBA" id="ARBA00023163"/>
    </source>
</evidence>